<organism evidence="1 2">
    <name type="scientific">Synoicihabitans lomoniglobus</name>
    <dbReference type="NCBI Taxonomy" id="2909285"/>
    <lineage>
        <taxon>Bacteria</taxon>
        <taxon>Pseudomonadati</taxon>
        <taxon>Verrucomicrobiota</taxon>
        <taxon>Opitutia</taxon>
        <taxon>Opitutales</taxon>
        <taxon>Opitutaceae</taxon>
        <taxon>Synoicihabitans</taxon>
    </lineage>
</organism>
<accession>A0AAF0CQI2</accession>
<dbReference type="RefSeq" id="WP_330928478.1">
    <property type="nucleotide sequence ID" value="NZ_CP119075.1"/>
</dbReference>
<name>A0AAF0CQI2_9BACT</name>
<gene>
    <name evidence="1" type="ORF">PXH66_05090</name>
</gene>
<evidence type="ECO:0000313" key="2">
    <source>
        <dbReference type="Proteomes" id="UP001218638"/>
    </source>
</evidence>
<evidence type="ECO:0000313" key="1">
    <source>
        <dbReference type="EMBL" id="WED66220.1"/>
    </source>
</evidence>
<dbReference type="Proteomes" id="UP001218638">
    <property type="component" value="Chromosome"/>
</dbReference>
<keyword evidence="2" id="KW-1185">Reference proteome</keyword>
<reference evidence="1" key="1">
    <citation type="submission" date="2023-03" db="EMBL/GenBank/DDBJ databases">
        <title>Lomoglobus Profundus gen. nov., sp. nov., a novel member of the phylum Verrucomicrobia, isolated from deep-marine sediment of South China Sea.</title>
        <authorList>
            <person name="Ahmad T."/>
            <person name="Ishaq S.E."/>
            <person name="Wang F."/>
        </authorList>
    </citation>
    <scope>NUCLEOTIDE SEQUENCE</scope>
    <source>
        <strain evidence="1">LMO-M01</strain>
    </source>
</reference>
<protein>
    <submittedName>
        <fullName evidence="1">Uncharacterized protein</fullName>
    </submittedName>
</protein>
<dbReference type="EMBL" id="CP119075">
    <property type="protein sequence ID" value="WED66220.1"/>
    <property type="molecule type" value="Genomic_DNA"/>
</dbReference>
<proteinExistence type="predicted"/>
<sequence length="84" mass="9447">MRLLCAFFLFVAGYGVGLAQDPIVRLTLENDPDFEVVEKPTLVVYPLSDRVKRIMSESAQRQLVAADYASDTMIRTESPRLALQ</sequence>
<dbReference type="KEGG" id="slom:PXH66_05090"/>
<dbReference type="AlphaFoldDB" id="A0AAF0CQI2"/>